<sequence length="668" mass="72300">MLTMIANAGTFLQLAVFATAIKLLLVPTYRSTDFEVHRNWLAITHSLPISKWYIEETSEWTLDYPPFFAWFEWALSQIARFVDPAMLVVQNLGHASGRTVMFQRFSVIVTDVVLLAAAYALARDVSSDDSLSSRGGDGKSKPKKLQGPGAQATGSADETTPSPTTISNSVSSGRSRGNSSTRSDRSDSGMQRSIVLFFLLSCNAGLLLVDHVHFQYNGVMIGLLLWSLYAARSGRHLLSGLLFAALLNMKHLFLYAAPAYFVYLLRHYCCEGTVLGPACAEADSGAGSRTGKGSGKGSGSNREGFRLGRVVVRLVVLGAGVLTIFGVSFGPFITMRQMPQVLRRLFPFGRGLLHAYWAANVWAPYAAADKLLAAALPRVAPRLGLELDKLGLWIEPGAANMAGGLVKVSRFAVLPQVSPAATALAVLLALVPCLAAFWAGDGRPGYVRRNIVRAVSYSFLSGFVFGYHVHEKAVLVALLPHAVDAVLTPSAARRFLLLATAGHYGLLPLIFRPQEYGTKILVLLSYLFISMVALGSVHAEVRLGAREAGVAGEGAASQSPLRPSKMQGSSTSPAKLGMEWETAKSPMKGTAVLGRLAKLYLAGFLVVELYVSIVHEAVPALRRRLPFAPLMLTSVYCSIGVLAVWVDMVADWVCETAMGWRKHEYQRY</sequence>
<feature type="compositionally biased region" description="Polar residues" evidence="11">
    <location>
        <begin position="152"/>
        <end position="166"/>
    </location>
</feature>
<dbReference type="EC" id="2.4.1.-" evidence="10"/>
<comment type="subcellular location">
    <subcellularLocation>
        <location evidence="1 10">Endoplasmic reticulum membrane</location>
        <topology evidence="1 10">Multi-pass membrane protein</topology>
    </subcellularLocation>
</comment>
<keyword evidence="8 10" id="KW-1133">Transmembrane helix</keyword>
<feature type="transmembrane region" description="Helical" evidence="10">
    <location>
        <begin position="189"/>
        <end position="208"/>
    </location>
</feature>
<feature type="transmembrane region" description="Helical" evidence="10">
    <location>
        <begin position="214"/>
        <end position="231"/>
    </location>
</feature>
<evidence type="ECO:0000313" key="13">
    <source>
        <dbReference type="Proteomes" id="UP000747110"/>
    </source>
</evidence>
<evidence type="ECO:0000256" key="3">
    <source>
        <dbReference type="ARBA" id="ARBA00008715"/>
    </source>
</evidence>
<feature type="transmembrane region" description="Helical" evidence="10">
    <location>
        <begin position="451"/>
        <end position="470"/>
    </location>
</feature>
<keyword evidence="13" id="KW-1185">Reference proteome</keyword>
<feature type="transmembrane region" description="Helical" evidence="10">
    <location>
        <begin position="310"/>
        <end position="333"/>
    </location>
</feature>
<comment type="caution">
    <text evidence="12">The sequence shown here is derived from an EMBL/GenBank/DDBJ whole genome shotgun (WGS) entry which is preliminary data.</text>
</comment>
<dbReference type="GO" id="GO:0042283">
    <property type="term" value="F:dolichyl pyrophosphate Glc1Man9GlcNAc2 alpha-1,3-glucosyltransferase activity"/>
    <property type="evidence" value="ECO:0007669"/>
    <property type="project" value="TreeGrafter"/>
</dbReference>
<keyword evidence="9 10" id="KW-0472">Membrane</keyword>
<name>A0A8J4FXP1_9CHLO</name>
<feature type="region of interest" description="Disordered" evidence="11">
    <location>
        <begin position="127"/>
        <end position="187"/>
    </location>
</feature>
<gene>
    <name evidence="12" type="ORF">Vretifemale_20839</name>
</gene>
<dbReference type="GO" id="GO:0005789">
    <property type="term" value="C:endoplasmic reticulum membrane"/>
    <property type="evidence" value="ECO:0007669"/>
    <property type="project" value="UniProtKB-SubCell"/>
</dbReference>
<evidence type="ECO:0000256" key="5">
    <source>
        <dbReference type="ARBA" id="ARBA00022679"/>
    </source>
</evidence>
<organism evidence="12 13">
    <name type="scientific">Volvox reticuliferus</name>
    <dbReference type="NCBI Taxonomy" id="1737510"/>
    <lineage>
        <taxon>Eukaryota</taxon>
        <taxon>Viridiplantae</taxon>
        <taxon>Chlorophyta</taxon>
        <taxon>core chlorophytes</taxon>
        <taxon>Chlorophyceae</taxon>
        <taxon>CS clade</taxon>
        <taxon>Chlamydomonadales</taxon>
        <taxon>Volvocaceae</taxon>
        <taxon>Volvox</taxon>
    </lineage>
</organism>
<feature type="transmembrane region" description="Helical" evidence="10">
    <location>
        <begin position="238"/>
        <end position="257"/>
    </location>
</feature>
<reference evidence="12" key="1">
    <citation type="journal article" date="2021" name="Proc. Natl. Acad. Sci. U.S.A.">
        <title>Three genomes in the algal genus Volvox reveal the fate of a haploid sex-determining region after a transition to homothallism.</title>
        <authorList>
            <person name="Yamamoto K."/>
            <person name="Hamaji T."/>
            <person name="Kawai-Toyooka H."/>
            <person name="Matsuzaki R."/>
            <person name="Takahashi F."/>
            <person name="Nishimura Y."/>
            <person name="Kawachi M."/>
            <person name="Noguchi H."/>
            <person name="Minakuchi Y."/>
            <person name="Umen J.G."/>
            <person name="Toyoda A."/>
            <person name="Nozaki H."/>
        </authorList>
    </citation>
    <scope>NUCLEOTIDE SEQUENCE</scope>
    <source>
        <strain evidence="12">NIES-3786</strain>
    </source>
</reference>
<keyword evidence="7 10" id="KW-0256">Endoplasmic reticulum</keyword>
<dbReference type="AlphaFoldDB" id="A0A8J4FXP1"/>
<accession>A0A8J4FXP1</accession>
<keyword evidence="6 10" id="KW-0812">Transmembrane</keyword>
<dbReference type="UniPathway" id="UPA00378"/>
<dbReference type="GO" id="GO:0006487">
    <property type="term" value="P:protein N-linked glycosylation"/>
    <property type="evidence" value="ECO:0007669"/>
    <property type="project" value="TreeGrafter"/>
</dbReference>
<dbReference type="OrthoDB" id="1689333at2759"/>
<evidence type="ECO:0000313" key="12">
    <source>
        <dbReference type="EMBL" id="GIL93433.1"/>
    </source>
</evidence>
<feature type="transmembrane region" description="Helical" evidence="10">
    <location>
        <begin position="627"/>
        <end position="646"/>
    </location>
</feature>
<evidence type="ECO:0000256" key="2">
    <source>
        <dbReference type="ARBA" id="ARBA00004922"/>
    </source>
</evidence>
<evidence type="ECO:0000256" key="10">
    <source>
        <dbReference type="RuleBase" id="RU363110"/>
    </source>
</evidence>
<dbReference type="InterPro" id="IPR004856">
    <property type="entry name" value="Glyco_trans_ALG6/ALG8"/>
</dbReference>
<feature type="transmembrane region" description="Helical" evidence="10">
    <location>
        <begin position="345"/>
        <end position="363"/>
    </location>
</feature>
<proteinExistence type="inferred from homology"/>
<keyword evidence="4 10" id="KW-0328">Glycosyltransferase</keyword>
<feature type="transmembrane region" description="Helical" evidence="10">
    <location>
        <begin position="520"/>
        <end position="539"/>
    </location>
</feature>
<evidence type="ECO:0000256" key="9">
    <source>
        <dbReference type="ARBA" id="ARBA00023136"/>
    </source>
</evidence>
<feature type="transmembrane region" description="Helical" evidence="10">
    <location>
        <begin position="420"/>
        <end position="439"/>
    </location>
</feature>
<evidence type="ECO:0000256" key="1">
    <source>
        <dbReference type="ARBA" id="ARBA00004477"/>
    </source>
</evidence>
<evidence type="ECO:0000256" key="4">
    <source>
        <dbReference type="ARBA" id="ARBA00022676"/>
    </source>
</evidence>
<dbReference type="Pfam" id="PF03155">
    <property type="entry name" value="Alg6_Alg8"/>
    <property type="match status" value="2"/>
</dbReference>
<protein>
    <recommendedName>
        <fullName evidence="10">Alpha-1,3-glucosyltransferase</fullName>
        <ecNumber evidence="10">2.4.1.-</ecNumber>
    </recommendedName>
</protein>
<comment type="pathway">
    <text evidence="2 10">Protein modification; protein glycosylation.</text>
</comment>
<dbReference type="PANTHER" id="PTHR12413">
    <property type="entry name" value="DOLICHYL GLYCOSYLTRANSFERASE"/>
    <property type="match status" value="1"/>
</dbReference>
<evidence type="ECO:0000256" key="7">
    <source>
        <dbReference type="ARBA" id="ARBA00022824"/>
    </source>
</evidence>
<evidence type="ECO:0000256" key="6">
    <source>
        <dbReference type="ARBA" id="ARBA00022692"/>
    </source>
</evidence>
<dbReference type="Proteomes" id="UP000747110">
    <property type="component" value="Unassembled WGS sequence"/>
</dbReference>
<dbReference type="EMBL" id="BNCP01000101">
    <property type="protein sequence ID" value="GIL93433.1"/>
    <property type="molecule type" value="Genomic_DNA"/>
</dbReference>
<evidence type="ECO:0000256" key="11">
    <source>
        <dbReference type="SAM" id="MobiDB-lite"/>
    </source>
</evidence>
<feature type="transmembrane region" description="Helical" evidence="10">
    <location>
        <begin position="490"/>
        <end position="511"/>
    </location>
</feature>
<keyword evidence="5 10" id="KW-0808">Transferase</keyword>
<evidence type="ECO:0000256" key="8">
    <source>
        <dbReference type="ARBA" id="ARBA00022989"/>
    </source>
</evidence>
<dbReference type="PANTHER" id="PTHR12413:SF2">
    <property type="entry name" value="DOLICHYL PYROPHOSPHATE GLC1MAN9GLCNAC2 ALPHA-1,3-GLUCOSYLTRANSFERASE-RELATED"/>
    <property type="match status" value="1"/>
</dbReference>
<feature type="transmembrane region" description="Helical" evidence="10">
    <location>
        <begin position="597"/>
        <end position="615"/>
    </location>
</feature>
<comment type="similarity">
    <text evidence="3 10">Belongs to the ALG6/ALG8 glucosyltransferase family.</text>
</comment>
<feature type="compositionally biased region" description="Low complexity" evidence="11">
    <location>
        <begin position="167"/>
        <end position="181"/>
    </location>
</feature>